<name>A0A4S3ZTS0_9FLAO</name>
<keyword evidence="1 2" id="KW-0732">Signal</keyword>
<dbReference type="InterPro" id="IPR026444">
    <property type="entry name" value="Secre_tail"/>
</dbReference>
<feature type="chain" id="PRO_5020761666" evidence="2">
    <location>
        <begin position="20"/>
        <end position="211"/>
    </location>
</feature>
<feature type="domain" description="Secretion system C-terminal sorting" evidence="3">
    <location>
        <begin position="144"/>
        <end position="209"/>
    </location>
</feature>
<accession>A0A4S3ZTS0</accession>
<reference evidence="4 5" key="1">
    <citation type="submission" date="2019-04" db="EMBL/GenBank/DDBJ databases">
        <title>Flavobacterium sp. nov. isolated from construction timber.</title>
        <authorList>
            <person name="Lin S.-Y."/>
            <person name="Chang C.-T."/>
            <person name="Young C.-C."/>
        </authorList>
    </citation>
    <scope>NUCLEOTIDE SEQUENCE [LARGE SCALE GENOMIC DNA]</scope>
    <source>
        <strain evidence="4 5">CC-CTC003</strain>
    </source>
</reference>
<sequence>MKKIRKILFCCLISCYTYAQMNIDYYYTNKNLNISTGPFETGTTVTVNYHDFPLKSSSWFWLVVMPYSKSAVYNPLAGGGRLDYSGYIYGNGSWSTTFNNEGEFSILIAKNPVNVIFQGAIFFKIVKKKLSLDNILTAKEAVHISPNPTNGLFKIATAETISEIQIHDQMGKCVLKTASNSIDITAQPNGIYFATIQDKNSNVVKRKIIKK</sequence>
<protein>
    <submittedName>
        <fullName evidence="4">T9SS type A sorting domain-containing protein</fullName>
    </submittedName>
</protein>
<dbReference type="NCBIfam" id="TIGR04183">
    <property type="entry name" value="Por_Secre_tail"/>
    <property type="match status" value="1"/>
</dbReference>
<gene>
    <name evidence="4" type="ORF">E6C50_12795</name>
</gene>
<keyword evidence="5" id="KW-1185">Reference proteome</keyword>
<dbReference type="AlphaFoldDB" id="A0A4S3ZTS0"/>
<organism evidence="4 5">
    <name type="scientific">Flavobacterium supellecticarium</name>
    <dbReference type="NCBI Taxonomy" id="2565924"/>
    <lineage>
        <taxon>Bacteria</taxon>
        <taxon>Pseudomonadati</taxon>
        <taxon>Bacteroidota</taxon>
        <taxon>Flavobacteriia</taxon>
        <taxon>Flavobacteriales</taxon>
        <taxon>Flavobacteriaceae</taxon>
        <taxon>Flavobacterium</taxon>
    </lineage>
</organism>
<dbReference type="RefSeq" id="WP_136403624.1">
    <property type="nucleotide sequence ID" value="NZ_SSNZ01000006.1"/>
</dbReference>
<dbReference type="Proteomes" id="UP000307507">
    <property type="component" value="Unassembled WGS sequence"/>
</dbReference>
<evidence type="ECO:0000313" key="4">
    <source>
        <dbReference type="EMBL" id="THF49116.1"/>
    </source>
</evidence>
<evidence type="ECO:0000256" key="2">
    <source>
        <dbReference type="SAM" id="SignalP"/>
    </source>
</evidence>
<dbReference type="OrthoDB" id="626993at2"/>
<proteinExistence type="predicted"/>
<comment type="caution">
    <text evidence="4">The sequence shown here is derived from an EMBL/GenBank/DDBJ whole genome shotgun (WGS) entry which is preliminary data.</text>
</comment>
<evidence type="ECO:0000259" key="3">
    <source>
        <dbReference type="Pfam" id="PF18962"/>
    </source>
</evidence>
<dbReference type="EMBL" id="SSNZ01000006">
    <property type="protein sequence ID" value="THF49116.1"/>
    <property type="molecule type" value="Genomic_DNA"/>
</dbReference>
<evidence type="ECO:0000256" key="1">
    <source>
        <dbReference type="ARBA" id="ARBA00022729"/>
    </source>
</evidence>
<feature type="signal peptide" evidence="2">
    <location>
        <begin position="1"/>
        <end position="19"/>
    </location>
</feature>
<dbReference type="Pfam" id="PF18962">
    <property type="entry name" value="Por_Secre_tail"/>
    <property type="match status" value="1"/>
</dbReference>
<evidence type="ECO:0000313" key="5">
    <source>
        <dbReference type="Proteomes" id="UP000307507"/>
    </source>
</evidence>